<keyword evidence="2" id="KW-1185">Reference proteome</keyword>
<evidence type="ECO:0000313" key="2">
    <source>
        <dbReference type="Proteomes" id="UP000663722"/>
    </source>
</evidence>
<evidence type="ECO:0000313" key="1">
    <source>
        <dbReference type="EMBL" id="QTA90821.1"/>
    </source>
</evidence>
<dbReference type="InterPro" id="IPR054794">
    <property type="entry name" value="TumA"/>
</dbReference>
<dbReference type="Proteomes" id="UP000663722">
    <property type="component" value="Chromosome"/>
</dbReference>
<accession>A0A975GRA1</accession>
<dbReference type="RefSeq" id="WP_207678848.1">
    <property type="nucleotide sequence ID" value="NZ_CP061800.1"/>
</dbReference>
<protein>
    <submittedName>
        <fullName evidence="1">Uncharacterized protein</fullName>
    </submittedName>
</protein>
<gene>
    <name evidence="1" type="ORF">dnm_068830</name>
</gene>
<dbReference type="NCBIfam" id="NF045776">
    <property type="entry name" value="TumA"/>
    <property type="match status" value="1"/>
</dbReference>
<dbReference type="EMBL" id="CP061800">
    <property type="protein sequence ID" value="QTA90821.1"/>
    <property type="molecule type" value="Genomic_DNA"/>
</dbReference>
<reference evidence="1" key="1">
    <citation type="journal article" date="2021" name="Microb. Physiol.">
        <title>Proteogenomic Insights into the Physiology of Marine, Sulfate-Reducing, Filamentous Desulfonema limicola and Desulfonema magnum.</title>
        <authorList>
            <person name="Schnaars V."/>
            <person name="Wohlbrand L."/>
            <person name="Scheve S."/>
            <person name="Hinrichs C."/>
            <person name="Reinhardt R."/>
            <person name="Rabus R."/>
        </authorList>
    </citation>
    <scope>NUCLEOTIDE SEQUENCE</scope>
    <source>
        <strain evidence="1">4be13</strain>
    </source>
</reference>
<proteinExistence type="predicted"/>
<organism evidence="1 2">
    <name type="scientific">Desulfonema magnum</name>
    <dbReference type="NCBI Taxonomy" id="45655"/>
    <lineage>
        <taxon>Bacteria</taxon>
        <taxon>Pseudomonadati</taxon>
        <taxon>Thermodesulfobacteriota</taxon>
        <taxon>Desulfobacteria</taxon>
        <taxon>Desulfobacterales</taxon>
        <taxon>Desulfococcaceae</taxon>
        <taxon>Desulfonema</taxon>
    </lineage>
</organism>
<sequence length="71" mass="8277">MQKRRIEYNSPVDALTAISKRLTGYDNKYSMDSEDFFDKYGKGLAEDTEDFVNWSNDYQHYMAILPGLSLL</sequence>
<dbReference type="KEGG" id="dmm:dnm_068830"/>
<dbReference type="AlphaFoldDB" id="A0A975GRA1"/>
<name>A0A975GRA1_9BACT</name>